<reference evidence="1" key="2">
    <citation type="journal article" date="2022" name="Hortic Res">
        <title>The genome of Dioscorea zingiberensis sheds light on the biosynthesis, origin and evolution of the medicinally important diosgenin saponins.</title>
        <authorList>
            <person name="Li Y."/>
            <person name="Tan C."/>
            <person name="Li Z."/>
            <person name="Guo J."/>
            <person name="Li S."/>
            <person name="Chen X."/>
            <person name="Wang C."/>
            <person name="Dai X."/>
            <person name="Yang H."/>
            <person name="Song W."/>
            <person name="Hou L."/>
            <person name="Xu J."/>
            <person name="Tong Z."/>
            <person name="Xu A."/>
            <person name="Yuan X."/>
            <person name="Wang W."/>
            <person name="Yang Q."/>
            <person name="Chen L."/>
            <person name="Sun Z."/>
            <person name="Wang K."/>
            <person name="Pan B."/>
            <person name="Chen J."/>
            <person name="Bao Y."/>
            <person name="Liu F."/>
            <person name="Qi X."/>
            <person name="Gang D.R."/>
            <person name="Wen J."/>
            <person name="Li J."/>
        </authorList>
    </citation>
    <scope>NUCLEOTIDE SEQUENCE</scope>
    <source>
        <strain evidence="1">Dzin_1.0</strain>
    </source>
</reference>
<proteinExistence type="predicted"/>
<evidence type="ECO:0000313" key="2">
    <source>
        <dbReference type="Proteomes" id="UP001085076"/>
    </source>
</evidence>
<protein>
    <submittedName>
        <fullName evidence="1">Uncharacterized protein</fullName>
    </submittedName>
</protein>
<dbReference type="Proteomes" id="UP001085076">
    <property type="component" value="Miscellaneous, Linkage group lg07"/>
</dbReference>
<name>A0A9D5C758_9LILI</name>
<organism evidence="1 2">
    <name type="scientific">Dioscorea zingiberensis</name>
    <dbReference type="NCBI Taxonomy" id="325984"/>
    <lineage>
        <taxon>Eukaryota</taxon>
        <taxon>Viridiplantae</taxon>
        <taxon>Streptophyta</taxon>
        <taxon>Embryophyta</taxon>
        <taxon>Tracheophyta</taxon>
        <taxon>Spermatophyta</taxon>
        <taxon>Magnoliopsida</taxon>
        <taxon>Liliopsida</taxon>
        <taxon>Dioscoreales</taxon>
        <taxon>Dioscoreaceae</taxon>
        <taxon>Dioscorea</taxon>
    </lineage>
</organism>
<comment type="caution">
    <text evidence="1">The sequence shown here is derived from an EMBL/GenBank/DDBJ whole genome shotgun (WGS) entry which is preliminary data.</text>
</comment>
<sequence length="85" mass="9173">MPPPPVGPRHRHRSRLLTALRRLARSAPLAQRLNAGQLTRLARQLTPASASKLPPGLPSSAKYKKQIAYPLASFGLLPSSSSGKR</sequence>
<accession>A0A9D5C758</accession>
<keyword evidence="2" id="KW-1185">Reference proteome</keyword>
<reference evidence="1" key="1">
    <citation type="submission" date="2021-03" db="EMBL/GenBank/DDBJ databases">
        <authorList>
            <person name="Li Z."/>
            <person name="Yang C."/>
        </authorList>
    </citation>
    <scope>NUCLEOTIDE SEQUENCE</scope>
    <source>
        <strain evidence="1">Dzin_1.0</strain>
        <tissue evidence="1">Leaf</tissue>
    </source>
</reference>
<dbReference type="EMBL" id="JAGGNH010000007">
    <property type="protein sequence ID" value="KAJ0967761.1"/>
    <property type="molecule type" value="Genomic_DNA"/>
</dbReference>
<dbReference type="AlphaFoldDB" id="A0A9D5C758"/>
<evidence type="ECO:0000313" key="1">
    <source>
        <dbReference type="EMBL" id="KAJ0967761.1"/>
    </source>
</evidence>
<gene>
    <name evidence="1" type="ORF">J5N97_024678</name>
</gene>